<evidence type="ECO:0000256" key="4">
    <source>
        <dbReference type="ARBA" id="ARBA00022761"/>
    </source>
</evidence>
<protein>
    <submittedName>
        <fullName evidence="10">Glutelin type-A 1</fullName>
    </submittedName>
</protein>
<dbReference type="Gene3D" id="2.60.120.10">
    <property type="entry name" value="Jelly Rolls"/>
    <property type="match status" value="2"/>
</dbReference>
<evidence type="ECO:0000256" key="6">
    <source>
        <dbReference type="ARBA" id="ARBA00023157"/>
    </source>
</evidence>
<keyword evidence="5" id="KW-0708">Seed storage protein</keyword>
<dbReference type="EMBL" id="SWLB01000014">
    <property type="protein sequence ID" value="KAF3329846.1"/>
    <property type="molecule type" value="Genomic_DNA"/>
</dbReference>
<evidence type="ECO:0000256" key="2">
    <source>
        <dbReference type="ARBA" id="ARBA00011818"/>
    </source>
</evidence>
<dbReference type="Proteomes" id="UP000623129">
    <property type="component" value="Unassembled WGS sequence"/>
</dbReference>
<dbReference type="AlphaFoldDB" id="A0A833V9J4"/>
<dbReference type="InterPro" id="IPR006045">
    <property type="entry name" value="Cupin_1"/>
</dbReference>
<keyword evidence="11" id="KW-1185">Reference proteome</keyword>
<evidence type="ECO:0000256" key="3">
    <source>
        <dbReference type="ARBA" id="ARBA00022729"/>
    </source>
</evidence>
<accession>A0A833V9J4</accession>
<proteinExistence type="inferred from homology"/>
<feature type="compositionally biased region" description="Basic and acidic residues" evidence="7">
    <location>
        <begin position="490"/>
        <end position="506"/>
    </location>
</feature>
<keyword evidence="4" id="KW-0758">Storage protein</keyword>
<feature type="signal peptide" evidence="8">
    <location>
        <begin position="1"/>
        <end position="23"/>
    </location>
</feature>
<dbReference type="InterPro" id="IPR014710">
    <property type="entry name" value="RmlC-like_jellyroll"/>
</dbReference>
<dbReference type="OrthoDB" id="2016041at2759"/>
<dbReference type="InterPro" id="IPR011051">
    <property type="entry name" value="RmlC_Cupin_sf"/>
</dbReference>
<evidence type="ECO:0000313" key="10">
    <source>
        <dbReference type="EMBL" id="KAF3329846.1"/>
    </source>
</evidence>
<comment type="caution">
    <text evidence="10">The sequence shown here is derived from an EMBL/GenBank/DDBJ whole genome shotgun (WGS) entry which is preliminary data.</text>
</comment>
<dbReference type="FunFam" id="2.60.120.10:FF:000073">
    <property type="entry name" value="Glycinin G1"/>
    <property type="match status" value="1"/>
</dbReference>
<gene>
    <name evidence="10" type="ORF">FCM35_KLT05177</name>
</gene>
<evidence type="ECO:0000259" key="9">
    <source>
        <dbReference type="SMART" id="SM00835"/>
    </source>
</evidence>
<feature type="chain" id="PRO_5032909809" evidence="8">
    <location>
        <begin position="24"/>
        <end position="513"/>
    </location>
</feature>
<comment type="subunit">
    <text evidence="2">Hexamer; each subunit is composed of an acidic and a basic chain derived from a single precursor and linked by a disulfide bond.</text>
</comment>
<reference evidence="10" key="1">
    <citation type="submission" date="2020-01" db="EMBL/GenBank/DDBJ databases">
        <title>Genome sequence of Kobresia littledalei, the first chromosome-level genome in the family Cyperaceae.</title>
        <authorList>
            <person name="Qu G."/>
        </authorList>
    </citation>
    <scope>NUCLEOTIDE SEQUENCE</scope>
    <source>
        <strain evidence="10">C.B.Clarke</strain>
        <tissue evidence="10">Leaf</tissue>
    </source>
</reference>
<dbReference type="Pfam" id="PF00190">
    <property type="entry name" value="Cupin_1"/>
    <property type="match status" value="2"/>
</dbReference>
<dbReference type="CDD" id="cd02242">
    <property type="entry name" value="cupin_11S_legumin_N"/>
    <property type="match status" value="1"/>
</dbReference>
<dbReference type="GO" id="GO:0048316">
    <property type="term" value="P:seed development"/>
    <property type="evidence" value="ECO:0007669"/>
    <property type="project" value="UniProtKB-ARBA"/>
</dbReference>
<dbReference type="CDD" id="cd02243">
    <property type="entry name" value="cupin_11S_legumin_C"/>
    <property type="match status" value="1"/>
</dbReference>
<evidence type="ECO:0000256" key="7">
    <source>
        <dbReference type="SAM" id="MobiDB-lite"/>
    </source>
</evidence>
<sequence length="513" mass="58517">MASVCSLLTFSLCLLVIFQGCVAQFQFGGQSAWQSSREFGPGQRACHFEQLSALEPSRRVQSEAGVTEYYEENNEQLRCAGLSAFRRIIEPKGLRLPVYSNTPSLVYITQGRGLLGTIYTGCPETYQSFEQQFEQLGQAGGSPIQIPKDEHQKVHRFREGDVIAIPAGVTHWCYNDGDVPLIAVTVSDTRNSANQLEPRHREFYLAGRHQSGQSYQEIQETKNNVLSGFETQLLAEALGVNPDLARRLQSQNDQRGEIVRVERGLQLLRPTRSQEEQEQPEEYETERYPGEIYEQGKPQYGGNFSNGLDENFCVLKIRYNINDPNRADIYNPQGGRITRLNSQKLPILNLVQLSATRGVLRRNALLSPYWNINAHSLFYVTGGLGRVQIVNHQGRTVFDGQLRQRQLLLIPQNYAVLVKANQQQQFEWVSFKTNHNSMVNQLVGKVSTIRGLPLDVLRASYRLSIEQARRLKNNRREEFTILTPRYPETYEHQSEEYDPQYQRDADVSLAQVK</sequence>
<comment type="similarity">
    <text evidence="1">Belongs to the 11S seed storage protein (globulins) family.</text>
</comment>
<dbReference type="InterPro" id="IPR006044">
    <property type="entry name" value="11S_seedstore_pln"/>
</dbReference>
<evidence type="ECO:0000256" key="8">
    <source>
        <dbReference type="SAM" id="SignalP"/>
    </source>
</evidence>
<dbReference type="PANTHER" id="PTHR31189">
    <property type="entry name" value="OS03G0336100 PROTEIN-RELATED"/>
    <property type="match status" value="1"/>
</dbReference>
<evidence type="ECO:0000256" key="1">
    <source>
        <dbReference type="ARBA" id="ARBA00007178"/>
    </source>
</evidence>
<feature type="region of interest" description="Disordered" evidence="7">
    <location>
        <begin position="490"/>
        <end position="513"/>
    </location>
</feature>
<feature type="domain" description="Cupin type-1" evidence="9">
    <location>
        <begin position="319"/>
        <end position="469"/>
    </location>
</feature>
<dbReference type="InterPro" id="IPR050253">
    <property type="entry name" value="Seed_Storage-Functional"/>
</dbReference>
<evidence type="ECO:0000313" key="11">
    <source>
        <dbReference type="Proteomes" id="UP000623129"/>
    </source>
</evidence>
<keyword evidence="6" id="KW-1015">Disulfide bond</keyword>
<evidence type="ECO:0000256" key="5">
    <source>
        <dbReference type="ARBA" id="ARBA00023129"/>
    </source>
</evidence>
<organism evidence="10 11">
    <name type="scientific">Carex littledalei</name>
    <dbReference type="NCBI Taxonomy" id="544730"/>
    <lineage>
        <taxon>Eukaryota</taxon>
        <taxon>Viridiplantae</taxon>
        <taxon>Streptophyta</taxon>
        <taxon>Embryophyta</taxon>
        <taxon>Tracheophyta</taxon>
        <taxon>Spermatophyta</taxon>
        <taxon>Magnoliopsida</taxon>
        <taxon>Liliopsida</taxon>
        <taxon>Poales</taxon>
        <taxon>Cyperaceae</taxon>
        <taxon>Cyperoideae</taxon>
        <taxon>Cariceae</taxon>
        <taxon>Carex</taxon>
        <taxon>Carex subgen. Euthyceras</taxon>
    </lineage>
</organism>
<dbReference type="PRINTS" id="PR00439">
    <property type="entry name" value="11SGLOBULIN"/>
</dbReference>
<dbReference type="SMART" id="SM00835">
    <property type="entry name" value="Cupin_1"/>
    <property type="match status" value="2"/>
</dbReference>
<dbReference type="SUPFAM" id="SSF51182">
    <property type="entry name" value="RmlC-like cupins"/>
    <property type="match status" value="1"/>
</dbReference>
<dbReference type="GO" id="GO:0045735">
    <property type="term" value="F:nutrient reservoir activity"/>
    <property type="evidence" value="ECO:0007669"/>
    <property type="project" value="UniProtKB-KW"/>
</dbReference>
<feature type="domain" description="Cupin type-1" evidence="9">
    <location>
        <begin position="51"/>
        <end position="246"/>
    </location>
</feature>
<dbReference type="PANTHER" id="PTHR31189:SF35">
    <property type="entry name" value="12S SEED STORAGE PROTEIN CRB"/>
    <property type="match status" value="1"/>
</dbReference>
<name>A0A833V9J4_9POAL</name>
<keyword evidence="3 8" id="KW-0732">Signal</keyword>